<sequence length="343" mass="38468">MNIIENQMTNNIKTYSLTNNSGMIVNVLNYGGVITDIIVPDREGAMENIVLGYPKLEDYETDPFYFGAIIGRVAGRIQDSLFSINDNNYRLEKNEGNHHLHSGGFGFHQVIWNVEPFLKDEIAGLKLTHRSVNEEGGYPGTVDVEVTYSLHADNQFRIKYRATTDKTTPLSLTNHTYFNLAGNAKHTVENHLVTMDSRKVLPLDSALIPTGEIWNAKGTPFDFRKGRKLRDGLLSQHDQNQIVGGGYDHFFQFDHSDQSNVTVFDENSGRIMQVKTDQPGMVMYTANSLPYGISLKGSMSEPYLGVCFETQAPSASLHHAGLPKILLEPDEIYHKETVFTFST</sequence>
<evidence type="ECO:0000256" key="4">
    <source>
        <dbReference type="ARBA" id="ARBA00013185"/>
    </source>
</evidence>
<evidence type="ECO:0000256" key="1">
    <source>
        <dbReference type="ARBA" id="ARBA00001614"/>
    </source>
</evidence>
<evidence type="ECO:0000256" key="6">
    <source>
        <dbReference type="ARBA" id="ARBA00023235"/>
    </source>
</evidence>
<accession>A0ABQ2NPY9</accession>
<protein>
    <recommendedName>
        <fullName evidence="5 8">Aldose 1-epimerase</fullName>
        <ecNumber evidence="4 8">5.1.3.3</ecNumber>
    </recommendedName>
</protein>
<dbReference type="PIRSF" id="PIRSF005096">
    <property type="entry name" value="GALM"/>
    <property type="match status" value="1"/>
</dbReference>
<evidence type="ECO:0000313" key="9">
    <source>
        <dbReference type="EMBL" id="GGP07759.1"/>
    </source>
</evidence>
<dbReference type="EC" id="5.1.3.3" evidence="4 8"/>
<dbReference type="PROSITE" id="PS00545">
    <property type="entry name" value="ALDOSE_1_EPIMERASE"/>
    <property type="match status" value="1"/>
</dbReference>
<dbReference type="InterPro" id="IPR047215">
    <property type="entry name" value="Galactose_mutarotase-like"/>
</dbReference>
<comment type="caution">
    <text evidence="9">The sequence shown here is derived from an EMBL/GenBank/DDBJ whole genome shotgun (WGS) entry which is preliminary data.</text>
</comment>
<keyword evidence="7 8" id="KW-0119">Carbohydrate metabolism</keyword>
<evidence type="ECO:0000256" key="5">
    <source>
        <dbReference type="ARBA" id="ARBA00014165"/>
    </source>
</evidence>
<dbReference type="InterPro" id="IPR011013">
    <property type="entry name" value="Gal_mutarotase_sf_dom"/>
</dbReference>
<name>A0ABQ2NPY9_9BACI</name>
<dbReference type="InterPro" id="IPR015443">
    <property type="entry name" value="Aldose_1-epimerase"/>
</dbReference>
<evidence type="ECO:0000256" key="8">
    <source>
        <dbReference type="PIRNR" id="PIRNR005096"/>
    </source>
</evidence>
<gene>
    <name evidence="9" type="primary">galM</name>
    <name evidence="9" type="ORF">GCM10011346_05020</name>
</gene>
<evidence type="ECO:0000256" key="2">
    <source>
        <dbReference type="ARBA" id="ARBA00005028"/>
    </source>
</evidence>
<dbReference type="CDD" id="cd09019">
    <property type="entry name" value="galactose_mutarotase_like"/>
    <property type="match status" value="1"/>
</dbReference>
<keyword evidence="10" id="KW-1185">Reference proteome</keyword>
<dbReference type="PANTHER" id="PTHR10091:SF0">
    <property type="entry name" value="GALACTOSE MUTAROTASE"/>
    <property type="match status" value="1"/>
</dbReference>
<dbReference type="RefSeq" id="WP_229720057.1">
    <property type="nucleotide sequence ID" value="NZ_BMLW01000001.1"/>
</dbReference>
<dbReference type="InterPro" id="IPR014718">
    <property type="entry name" value="GH-type_carb-bd"/>
</dbReference>
<dbReference type="InterPro" id="IPR008183">
    <property type="entry name" value="Aldose_1/G6P_1-epimerase"/>
</dbReference>
<evidence type="ECO:0000256" key="7">
    <source>
        <dbReference type="ARBA" id="ARBA00023277"/>
    </source>
</evidence>
<proteinExistence type="inferred from homology"/>
<reference evidence="10" key="1">
    <citation type="journal article" date="2019" name="Int. J. Syst. Evol. Microbiol.">
        <title>The Global Catalogue of Microorganisms (GCM) 10K type strain sequencing project: providing services to taxonomists for standard genome sequencing and annotation.</title>
        <authorList>
            <consortium name="The Broad Institute Genomics Platform"/>
            <consortium name="The Broad Institute Genome Sequencing Center for Infectious Disease"/>
            <person name="Wu L."/>
            <person name="Ma J."/>
        </authorList>
    </citation>
    <scope>NUCLEOTIDE SEQUENCE [LARGE SCALE GENOMIC DNA]</scope>
    <source>
        <strain evidence="10">CGMCC 1.7693</strain>
    </source>
</reference>
<dbReference type="Proteomes" id="UP000641206">
    <property type="component" value="Unassembled WGS sequence"/>
</dbReference>
<dbReference type="PANTHER" id="PTHR10091">
    <property type="entry name" value="ALDOSE-1-EPIMERASE"/>
    <property type="match status" value="1"/>
</dbReference>
<comment type="similarity">
    <text evidence="3 8">Belongs to the aldose epimerase family.</text>
</comment>
<dbReference type="NCBIfam" id="NF008277">
    <property type="entry name" value="PRK11055.1"/>
    <property type="match status" value="1"/>
</dbReference>
<dbReference type="Gene3D" id="2.70.98.10">
    <property type="match status" value="1"/>
</dbReference>
<keyword evidence="6 8" id="KW-0413">Isomerase</keyword>
<organism evidence="9 10">
    <name type="scientific">Oceanobacillus neutriphilus</name>
    <dbReference type="NCBI Taxonomy" id="531815"/>
    <lineage>
        <taxon>Bacteria</taxon>
        <taxon>Bacillati</taxon>
        <taxon>Bacillota</taxon>
        <taxon>Bacilli</taxon>
        <taxon>Bacillales</taxon>
        <taxon>Bacillaceae</taxon>
        <taxon>Oceanobacillus</taxon>
    </lineage>
</organism>
<evidence type="ECO:0000313" key="10">
    <source>
        <dbReference type="Proteomes" id="UP000641206"/>
    </source>
</evidence>
<comment type="pathway">
    <text evidence="2 8">Carbohydrate metabolism; hexose metabolism.</text>
</comment>
<dbReference type="InterPro" id="IPR018052">
    <property type="entry name" value="Ald1_epimerase_CS"/>
</dbReference>
<evidence type="ECO:0000256" key="3">
    <source>
        <dbReference type="ARBA" id="ARBA00006206"/>
    </source>
</evidence>
<dbReference type="EMBL" id="BMLW01000001">
    <property type="protein sequence ID" value="GGP07759.1"/>
    <property type="molecule type" value="Genomic_DNA"/>
</dbReference>
<dbReference type="SUPFAM" id="SSF74650">
    <property type="entry name" value="Galactose mutarotase-like"/>
    <property type="match status" value="1"/>
</dbReference>
<dbReference type="Pfam" id="PF01263">
    <property type="entry name" value="Aldose_epim"/>
    <property type="match status" value="1"/>
</dbReference>
<comment type="catalytic activity">
    <reaction evidence="1 8">
        <text>alpha-D-glucose = beta-D-glucose</text>
        <dbReference type="Rhea" id="RHEA:10264"/>
        <dbReference type="ChEBI" id="CHEBI:15903"/>
        <dbReference type="ChEBI" id="CHEBI:17925"/>
        <dbReference type="EC" id="5.1.3.3"/>
    </reaction>
</comment>